<accession>A0A2W2EC27</accession>
<dbReference type="PANTHER" id="PTHR18964">
    <property type="entry name" value="ROK (REPRESSOR, ORF, KINASE) FAMILY"/>
    <property type="match status" value="1"/>
</dbReference>
<evidence type="ECO:0000313" key="3">
    <source>
        <dbReference type="Proteomes" id="UP000249304"/>
    </source>
</evidence>
<dbReference type="InterPro" id="IPR043129">
    <property type="entry name" value="ATPase_NBD"/>
</dbReference>
<keyword evidence="3" id="KW-1185">Reference proteome</keyword>
<gene>
    <name evidence="2" type="ORF">C1J01_10365</name>
</gene>
<name>A0A2W2EC27_9ACTN</name>
<dbReference type="InterPro" id="IPR000600">
    <property type="entry name" value="ROK"/>
</dbReference>
<dbReference type="PANTHER" id="PTHR18964:SF169">
    <property type="entry name" value="N-ACETYLMANNOSAMINE KINASE"/>
    <property type="match status" value="1"/>
</dbReference>
<dbReference type="OrthoDB" id="8772678at2"/>
<dbReference type="AlphaFoldDB" id="A0A2W2EC27"/>
<evidence type="ECO:0000256" key="1">
    <source>
        <dbReference type="ARBA" id="ARBA00006479"/>
    </source>
</evidence>
<comment type="caution">
    <text evidence="2">The sequence shown here is derived from an EMBL/GenBank/DDBJ whole genome shotgun (WGS) entry which is preliminary data.</text>
</comment>
<dbReference type="PROSITE" id="PS01125">
    <property type="entry name" value="ROK"/>
    <property type="match status" value="1"/>
</dbReference>
<organism evidence="2 3">
    <name type="scientific">Nonomuraea aridisoli</name>
    <dbReference type="NCBI Taxonomy" id="2070368"/>
    <lineage>
        <taxon>Bacteria</taxon>
        <taxon>Bacillati</taxon>
        <taxon>Actinomycetota</taxon>
        <taxon>Actinomycetes</taxon>
        <taxon>Streptosporangiales</taxon>
        <taxon>Streptosporangiaceae</taxon>
        <taxon>Nonomuraea</taxon>
    </lineage>
</organism>
<comment type="similarity">
    <text evidence="1">Belongs to the ROK (NagC/XylR) family.</text>
</comment>
<dbReference type="EMBL" id="POUD01000030">
    <property type="protein sequence ID" value="PZG20073.1"/>
    <property type="molecule type" value="Genomic_DNA"/>
</dbReference>
<dbReference type="SUPFAM" id="SSF53067">
    <property type="entry name" value="Actin-like ATPase domain"/>
    <property type="match status" value="1"/>
</dbReference>
<evidence type="ECO:0000313" key="2">
    <source>
        <dbReference type="EMBL" id="PZG20073.1"/>
    </source>
</evidence>
<sequence length="318" mass="31486">MSVFALALDIGGTKVAAGLIAPDGTVADRRVRPTAVSPDPETVWRPVAELVSELRAAAGPARVIGVGVGSAGPIHLPDGSISPVNIPAWRRFPLLERLAELVPGVPVRLAGDGSCAAAGEHWRGAGQGADDLLTIVVSTGVGGGLIQGGRLVAGPTGNAGHIGHVVVDLDGVPCPCGGRGCVEAMSSGPSMVEWALKEGWRAPVPAPTGVELAAAAREGDPCASEAFRRAGHALAAGIVSTAAIADLSRVVIGGGVAAAHDLLFPPLRAAITEHARLGFLQGLTVTTAALGGAAGLVGAAALVLVPQAYVGRGVASLA</sequence>
<proteinExistence type="inferred from homology"/>
<dbReference type="InterPro" id="IPR049874">
    <property type="entry name" value="ROK_cs"/>
</dbReference>
<dbReference type="Pfam" id="PF00480">
    <property type="entry name" value="ROK"/>
    <property type="match status" value="1"/>
</dbReference>
<dbReference type="RefSeq" id="WP_111178578.1">
    <property type="nucleotide sequence ID" value="NZ_POUD01000030.1"/>
</dbReference>
<dbReference type="Gene3D" id="3.30.420.40">
    <property type="match status" value="2"/>
</dbReference>
<protein>
    <submittedName>
        <fullName evidence="2">ROK family protein</fullName>
    </submittedName>
</protein>
<reference evidence="2 3" key="1">
    <citation type="submission" date="2018-01" db="EMBL/GenBank/DDBJ databases">
        <title>Draft genome sequence of Nonomuraea sp. KC333.</title>
        <authorList>
            <person name="Sahin N."/>
            <person name="Saygin H."/>
            <person name="Ay H."/>
        </authorList>
    </citation>
    <scope>NUCLEOTIDE SEQUENCE [LARGE SCALE GENOMIC DNA]</scope>
    <source>
        <strain evidence="2 3">KC333</strain>
    </source>
</reference>
<dbReference type="Proteomes" id="UP000249304">
    <property type="component" value="Unassembled WGS sequence"/>
</dbReference>